<feature type="transmembrane region" description="Helical" evidence="1">
    <location>
        <begin position="87"/>
        <end position="114"/>
    </location>
</feature>
<keyword evidence="1" id="KW-0472">Membrane</keyword>
<evidence type="ECO:0000313" key="3">
    <source>
        <dbReference type="Proteomes" id="UP000827892"/>
    </source>
</evidence>
<feature type="transmembrane region" description="Helical" evidence="1">
    <location>
        <begin position="44"/>
        <end position="67"/>
    </location>
</feature>
<evidence type="ECO:0008006" key="4">
    <source>
        <dbReference type="Google" id="ProtNLM"/>
    </source>
</evidence>
<accession>A0AAE9AER9</accession>
<name>A0AAE9AER9_CAEBR</name>
<dbReference type="EMBL" id="CP090894">
    <property type="protein sequence ID" value="ULT94996.1"/>
    <property type="molecule type" value="Genomic_DNA"/>
</dbReference>
<gene>
    <name evidence="2" type="ORF">L3Y34_004028</name>
</gene>
<protein>
    <recommendedName>
        <fullName evidence="4">Seven TM Receptor</fullName>
    </recommendedName>
</protein>
<feature type="transmembrane region" description="Helical" evidence="1">
    <location>
        <begin position="6"/>
        <end position="32"/>
    </location>
</feature>
<sequence>MDRFELIVLIIQRACTILAFLIHFPLTLLIMYKSPTSFGAYKYLLIYISLFELIYATLDVLVSPELYTYRSSFMLVLDSNKTFLPFWMLYPIDLLFCGMLGCSMAIFTINFVYRSDLIKSFESSKLFFWIASPIVYSAIWMFITAVTLQGNKFTDVMLEEQVLRKQNISISEIVYIGPNYYPQKEVIDWVPILGMATLTLMIFVSIYSIIYFAAKSYIAMNKLVLTSKNSQRYKASQAQLLNALVIQAIIPFVLMHLPASAVFIMPFFSCGNQTFASIFSVTVALYPVLDPLPTIFVVKCYRVAVTQYLSKICSLCGFHSQFEGDLPSSTSYQSPPIAIS</sequence>
<evidence type="ECO:0000313" key="2">
    <source>
        <dbReference type="EMBL" id="ULT94996.1"/>
    </source>
</evidence>
<organism evidence="2 3">
    <name type="scientific">Caenorhabditis briggsae</name>
    <dbReference type="NCBI Taxonomy" id="6238"/>
    <lineage>
        <taxon>Eukaryota</taxon>
        <taxon>Metazoa</taxon>
        <taxon>Ecdysozoa</taxon>
        <taxon>Nematoda</taxon>
        <taxon>Chromadorea</taxon>
        <taxon>Rhabditida</taxon>
        <taxon>Rhabditina</taxon>
        <taxon>Rhabditomorpha</taxon>
        <taxon>Rhabditoidea</taxon>
        <taxon>Rhabditidae</taxon>
        <taxon>Peloderinae</taxon>
        <taxon>Caenorhabditis</taxon>
    </lineage>
</organism>
<proteinExistence type="predicted"/>
<dbReference type="InterPro" id="IPR019428">
    <property type="entry name" value="7TM_GPCR_serpentine_rcpt_Str"/>
</dbReference>
<feature type="transmembrane region" description="Helical" evidence="1">
    <location>
        <begin position="235"/>
        <end position="257"/>
    </location>
</feature>
<dbReference type="Pfam" id="PF10326">
    <property type="entry name" value="7TM_GPCR_Str"/>
    <property type="match status" value="1"/>
</dbReference>
<evidence type="ECO:0000256" key="1">
    <source>
        <dbReference type="SAM" id="Phobius"/>
    </source>
</evidence>
<feature type="transmembrane region" description="Helical" evidence="1">
    <location>
        <begin position="189"/>
        <end position="214"/>
    </location>
</feature>
<feature type="transmembrane region" description="Helical" evidence="1">
    <location>
        <begin position="263"/>
        <end position="289"/>
    </location>
</feature>
<keyword evidence="1" id="KW-0812">Transmembrane</keyword>
<keyword evidence="1" id="KW-1133">Transmembrane helix</keyword>
<dbReference type="AlphaFoldDB" id="A0AAE9AER9"/>
<feature type="transmembrane region" description="Helical" evidence="1">
    <location>
        <begin position="126"/>
        <end position="148"/>
    </location>
</feature>
<dbReference type="PANTHER" id="PTHR22943:SF23">
    <property type="entry name" value="SEVEN TM RECEPTOR"/>
    <property type="match status" value="1"/>
</dbReference>
<reference evidence="2 3" key="1">
    <citation type="submission" date="2022-05" db="EMBL/GenBank/DDBJ databases">
        <title>Chromosome-level reference genomes for two strains of Caenorhabditis briggsae: an improved platform for comparative genomics.</title>
        <authorList>
            <person name="Stevens L."/>
            <person name="Andersen E.C."/>
        </authorList>
    </citation>
    <scope>NUCLEOTIDE SEQUENCE [LARGE SCALE GENOMIC DNA]</scope>
    <source>
        <strain evidence="2">QX1410_ONT</strain>
        <tissue evidence="2">Whole-organism</tissue>
    </source>
</reference>
<dbReference type="SUPFAM" id="SSF81321">
    <property type="entry name" value="Family A G protein-coupled receptor-like"/>
    <property type="match status" value="1"/>
</dbReference>
<dbReference type="Proteomes" id="UP000827892">
    <property type="component" value="Chromosome IV"/>
</dbReference>
<dbReference type="PANTHER" id="PTHR22943">
    <property type="entry name" value="7-TRANSMEMBRANE DOMAIN RECEPTOR C.ELEGANS"/>
    <property type="match status" value="1"/>
</dbReference>